<evidence type="ECO:0000256" key="3">
    <source>
        <dbReference type="ARBA" id="ARBA00012293"/>
    </source>
</evidence>
<evidence type="ECO:0000256" key="11">
    <source>
        <dbReference type="RuleBase" id="RU003682"/>
    </source>
</evidence>
<proteinExistence type="inferred from homology"/>
<evidence type="ECO:0000313" key="14">
    <source>
        <dbReference type="Proteomes" id="UP000199392"/>
    </source>
</evidence>
<dbReference type="GO" id="GO:0009693">
    <property type="term" value="P:ethylene biosynthetic process"/>
    <property type="evidence" value="ECO:0007669"/>
    <property type="project" value="UniProtKB-KW"/>
</dbReference>
<dbReference type="EC" id="1.13.12.19" evidence="4"/>
<comment type="cofactor">
    <cofactor evidence="1">
        <name>Fe(2+)</name>
        <dbReference type="ChEBI" id="CHEBI:29033"/>
    </cofactor>
</comment>
<keyword evidence="14" id="KW-1185">Reference proteome</keyword>
<dbReference type="SUPFAM" id="SSF51197">
    <property type="entry name" value="Clavaminate synthase-like"/>
    <property type="match status" value="1"/>
</dbReference>
<evidence type="ECO:0000259" key="12">
    <source>
        <dbReference type="PROSITE" id="PS51471"/>
    </source>
</evidence>
<accession>A0A1I6Q068</accession>
<dbReference type="GO" id="GO:0102276">
    <property type="term" value="F:2-oxoglutarate oxygenase/decarboxylase (ethylene-forming) activity"/>
    <property type="evidence" value="ECO:0007669"/>
    <property type="project" value="UniProtKB-EC"/>
</dbReference>
<evidence type="ECO:0000256" key="2">
    <source>
        <dbReference type="ARBA" id="ARBA00004767"/>
    </source>
</evidence>
<dbReference type="GO" id="GO:0046872">
    <property type="term" value="F:metal ion binding"/>
    <property type="evidence" value="ECO:0007669"/>
    <property type="project" value="UniProtKB-KW"/>
</dbReference>
<dbReference type="InterPro" id="IPR044861">
    <property type="entry name" value="IPNS-like_FE2OG_OXY"/>
</dbReference>
<sequence length="322" mass="34643">MIPVLDFEDLDDDPEGFAFALGQACREDGFFMLTNHPVPESLMARVFAASTAFFALPEAAKAPLAISGNARNRGWAHVGSEQQDGADHPDHKEAFNIGLELAANDPRVVAGEPFRGPNLWPDVPDFREAMQTYYAEMLALGVKLHEAVATDLGVPPDFFAPHFTEPMATLRLLRYPPGTGAADERGASAHTDYGALTLLATDGEPGLQVRPRGGHWMDVPQLPGALIVNIGDCLMRWTNDIYVSTTHRVLPPARTRHSVAFFLDPNPESVIAALPGTGIPVYPPVRAVDYLRSRLESTVPDAAADEAGTQQVATDQAAGIAS</sequence>
<evidence type="ECO:0000313" key="13">
    <source>
        <dbReference type="EMBL" id="SFS45720.1"/>
    </source>
</evidence>
<keyword evidence="6" id="KW-0266">Ethylene biosynthesis</keyword>
<evidence type="ECO:0000256" key="1">
    <source>
        <dbReference type="ARBA" id="ARBA00001954"/>
    </source>
</evidence>
<evidence type="ECO:0000256" key="9">
    <source>
        <dbReference type="ARBA" id="ARBA00047725"/>
    </source>
</evidence>
<comment type="similarity">
    <text evidence="11">Belongs to the iron/ascorbate-dependent oxidoreductase family.</text>
</comment>
<dbReference type="PROSITE" id="PS51471">
    <property type="entry name" value="FE2OG_OXY"/>
    <property type="match status" value="1"/>
</dbReference>
<dbReference type="Pfam" id="PF14226">
    <property type="entry name" value="DIOX_N"/>
    <property type="match status" value="1"/>
</dbReference>
<name>A0A1I6Q068_9RHOB</name>
<organism evidence="13 14">
    <name type="scientific">Alloyangia pacifica</name>
    <dbReference type="NCBI Taxonomy" id="311180"/>
    <lineage>
        <taxon>Bacteria</taxon>
        <taxon>Pseudomonadati</taxon>
        <taxon>Pseudomonadota</taxon>
        <taxon>Alphaproteobacteria</taxon>
        <taxon>Rhodobacterales</taxon>
        <taxon>Roseobacteraceae</taxon>
        <taxon>Alloyangia</taxon>
    </lineage>
</organism>
<evidence type="ECO:0000256" key="4">
    <source>
        <dbReference type="ARBA" id="ARBA00012531"/>
    </source>
</evidence>
<dbReference type="PRINTS" id="PR00682">
    <property type="entry name" value="IPNSYNTHASE"/>
</dbReference>
<evidence type="ECO:0000256" key="7">
    <source>
        <dbReference type="ARBA" id="ARBA00031011"/>
    </source>
</evidence>
<evidence type="ECO:0000256" key="5">
    <source>
        <dbReference type="ARBA" id="ARBA00019045"/>
    </source>
</evidence>
<comment type="catalytic activity">
    <reaction evidence="9">
        <text>2-oxoglutarate + O2 + 2 H(+) = ethene + 3 CO2 + H2O</text>
        <dbReference type="Rhea" id="RHEA:31523"/>
        <dbReference type="ChEBI" id="CHEBI:15377"/>
        <dbReference type="ChEBI" id="CHEBI:15378"/>
        <dbReference type="ChEBI" id="CHEBI:15379"/>
        <dbReference type="ChEBI" id="CHEBI:16526"/>
        <dbReference type="ChEBI" id="CHEBI:16810"/>
        <dbReference type="ChEBI" id="CHEBI:18153"/>
        <dbReference type="EC" id="1.13.12.19"/>
    </reaction>
</comment>
<dbReference type="InterPro" id="IPR027443">
    <property type="entry name" value="IPNS-like_sf"/>
</dbReference>
<dbReference type="InterPro" id="IPR005123">
    <property type="entry name" value="Oxoglu/Fe-dep_dioxygenase_dom"/>
</dbReference>
<dbReference type="InterPro" id="IPR050231">
    <property type="entry name" value="Iron_ascorbate_oxido_reductase"/>
</dbReference>
<dbReference type="Gene3D" id="2.60.120.330">
    <property type="entry name" value="B-lactam Antibiotic, Isopenicillin N Synthase, Chain"/>
    <property type="match status" value="1"/>
</dbReference>
<keyword evidence="11" id="KW-0479">Metal-binding</keyword>
<dbReference type="Proteomes" id="UP000199392">
    <property type="component" value="Unassembled WGS sequence"/>
</dbReference>
<evidence type="ECO:0000256" key="8">
    <source>
        <dbReference type="ARBA" id="ARBA00031282"/>
    </source>
</evidence>
<comment type="catalytic activity">
    <reaction evidence="10">
        <text>L-arginine + 2-oxoglutarate + O2 = guanidine + L-glutamate 5-semialdehyde + succinate + CO2</text>
        <dbReference type="Rhea" id="RHEA:31535"/>
        <dbReference type="ChEBI" id="CHEBI:15379"/>
        <dbReference type="ChEBI" id="CHEBI:16526"/>
        <dbReference type="ChEBI" id="CHEBI:16810"/>
        <dbReference type="ChEBI" id="CHEBI:30031"/>
        <dbReference type="ChEBI" id="CHEBI:30087"/>
        <dbReference type="ChEBI" id="CHEBI:32682"/>
        <dbReference type="ChEBI" id="CHEBI:58066"/>
        <dbReference type="EC" id="1.14.20.7"/>
    </reaction>
</comment>
<dbReference type="Pfam" id="PF03171">
    <property type="entry name" value="2OG-FeII_Oxy"/>
    <property type="match status" value="1"/>
</dbReference>
<dbReference type="AlphaFoldDB" id="A0A1I6Q068"/>
<dbReference type="EC" id="1.14.20.7" evidence="3"/>
<keyword evidence="11" id="KW-0560">Oxidoreductase</keyword>
<reference evidence="14" key="1">
    <citation type="submission" date="2016-10" db="EMBL/GenBank/DDBJ databases">
        <authorList>
            <person name="Varghese N."/>
            <person name="Submissions S."/>
        </authorList>
    </citation>
    <scope>NUCLEOTIDE SEQUENCE [LARGE SCALE GENOMIC DNA]</scope>
    <source>
        <strain evidence="14">DSM 26894</strain>
    </source>
</reference>
<feature type="domain" description="Fe2OG dioxygenase" evidence="12">
    <location>
        <begin position="165"/>
        <end position="265"/>
    </location>
</feature>
<dbReference type="InterPro" id="IPR026992">
    <property type="entry name" value="DIOX_N"/>
</dbReference>
<dbReference type="RefSeq" id="WP_092422276.1">
    <property type="nucleotide sequence ID" value="NZ_FNCL01000002.1"/>
</dbReference>
<evidence type="ECO:0000256" key="10">
    <source>
        <dbReference type="ARBA" id="ARBA00049359"/>
    </source>
</evidence>
<protein>
    <recommendedName>
        <fullName evidence="5">2-oxoglutarate-dependent ethylene/succinate-forming enzyme</fullName>
        <ecNumber evidence="4">1.13.12.19</ecNumber>
        <ecNumber evidence="3">1.14.20.7</ecNumber>
    </recommendedName>
    <alternativeName>
        <fullName evidence="7">2-oxoglutarate dioxygenase (ethylene-forming)</fullName>
    </alternativeName>
    <alternativeName>
        <fullName evidence="8">2-oxoglutarate/L-arginine monooxygenase/decarboxylase (succinate-forming)</fullName>
    </alternativeName>
</protein>
<keyword evidence="11" id="KW-0408">Iron</keyword>
<dbReference type="OrthoDB" id="21825at2"/>
<dbReference type="EMBL" id="FOZW01000001">
    <property type="protein sequence ID" value="SFS45720.1"/>
    <property type="molecule type" value="Genomic_DNA"/>
</dbReference>
<dbReference type="PANTHER" id="PTHR47990">
    <property type="entry name" value="2-OXOGLUTARATE (2OG) AND FE(II)-DEPENDENT OXYGENASE SUPERFAMILY PROTEIN-RELATED"/>
    <property type="match status" value="1"/>
</dbReference>
<evidence type="ECO:0000256" key="6">
    <source>
        <dbReference type="ARBA" id="ARBA00022666"/>
    </source>
</evidence>
<comment type="pathway">
    <text evidence="2">Alkene biosynthesis; ethylene biosynthesis via 2-oxoglutarate.</text>
</comment>
<gene>
    <name evidence="13" type="ORF">SAMN04488050_101868</name>
</gene>